<dbReference type="Proteomes" id="UP000038010">
    <property type="component" value="Unassembled WGS sequence"/>
</dbReference>
<proteinExistence type="predicted"/>
<feature type="transmembrane region" description="Helical" evidence="2">
    <location>
        <begin position="90"/>
        <end position="110"/>
    </location>
</feature>
<dbReference type="OrthoDB" id="5393404at2759"/>
<dbReference type="EMBL" id="LFJN01000013">
    <property type="protein sequence ID" value="KPI40132.1"/>
    <property type="molecule type" value="Genomic_DNA"/>
</dbReference>
<dbReference type="STRING" id="1664694.A0A0N1HTX2"/>
<evidence type="ECO:0000313" key="3">
    <source>
        <dbReference type="EMBL" id="KPI40132.1"/>
    </source>
</evidence>
<dbReference type="GeneID" id="28732218"/>
<protein>
    <submittedName>
        <fullName evidence="3">Uncharacterized protein</fullName>
    </submittedName>
</protein>
<gene>
    <name evidence="3" type="ORF">AB675_11486</name>
</gene>
<feature type="compositionally biased region" description="Basic and acidic residues" evidence="1">
    <location>
        <begin position="194"/>
        <end position="225"/>
    </location>
</feature>
<organism evidence="3 4">
    <name type="scientific">Cyphellophora attinorum</name>
    <dbReference type="NCBI Taxonomy" id="1664694"/>
    <lineage>
        <taxon>Eukaryota</taxon>
        <taxon>Fungi</taxon>
        <taxon>Dikarya</taxon>
        <taxon>Ascomycota</taxon>
        <taxon>Pezizomycotina</taxon>
        <taxon>Eurotiomycetes</taxon>
        <taxon>Chaetothyriomycetidae</taxon>
        <taxon>Chaetothyriales</taxon>
        <taxon>Cyphellophoraceae</taxon>
        <taxon>Cyphellophora</taxon>
    </lineage>
</organism>
<comment type="caution">
    <text evidence="3">The sequence shown here is derived from an EMBL/GenBank/DDBJ whole genome shotgun (WGS) entry which is preliminary data.</text>
</comment>
<feature type="region of interest" description="Disordered" evidence="1">
    <location>
        <begin position="134"/>
        <end position="341"/>
    </location>
</feature>
<name>A0A0N1HTX2_9EURO</name>
<keyword evidence="4" id="KW-1185">Reference proteome</keyword>
<accession>A0A0N1HTX2</accession>
<feature type="compositionally biased region" description="Polar residues" evidence="1">
    <location>
        <begin position="166"/>
        <end position="176"/>
    </location>
</feature>
<dbReference type="VEuPathDB" id="FungiDB:AB675_11486"/>
<dbReference type="AlphaFoldDB" id="A0A0N1HTX2"/>
<keyword evidence="2" id="KW-0472">Membrane</keyword>
<feature type="compositionally biased region" description="Polar residues" evidence="1">
    <location>
        <begin position="136"/>
        <end position="147"/>
    </location>
</feature>
<keyword evidence="2" id="KW-1133">Transmembrane helix</keyword>
<dbReference type="RefSeq" id="XP_018000095.1">
    <property type="nucleotide sequence ID" value="XM_018140337.1"/>
</dbReference>
<evidence type="ECO:0000313" key="4">
    <source>
        <dbReference type="Proteomes" id="UP000038010"/>
    </source>
</evidence>
<keyword evidence="2" id="KW-0812">Transmembrane</keyword>
<feature type="compositionally biased region" description="Polar residues" evidence="1">
    <location>
        <begin position="243"/>
        <end position="252"/>
    </location>
</feature>
<sequence>MPPVLSLTSDARSSSLDLPTYLSSLTFAERQALDAPSDFLQNTKRSHTTSTLQSLASRSLTARDAAHTTHINPKAGGVDPNAINMKGVQAAFALIGVGFVVLIIWFFFWAKNGGFQWKKNDWEEYKSTVLRRKGPNGTTLSNATKSTKLGGGSVVGQGYSDDGASWTGTESVTEMSSEAPVMKEKNKARSKKAGAKEAKIRQVQESRWEGGHDDDMRAYRHEKPAKVGGINRESEAKFYGTDYTATNASETRSNVRRDFSYGQESDFSTPQHEPQPPRPPRHASPSKARVNRQSVPGSYAEPLDFSDTQSQNTKSYHHPIPGLGKNANGGFRRNRDDPLAD</sequence>
<reference evidence="3 4" key="1">
    <citation type="submission" date="2015-06" db="EMBL/GenBank/DDBJ databases">
        <title>Draft genome of the ant-associated black yeast Phialophora attae CBS 131958.</title>
        <authorList>
            <person name="Moreno L.F."/>
            <person name="Stielow B.J."/>
            <person name="de Hoog S."/>
            <person name="Vicente V.A."/>
            <person name="Weiss V.A."/>
            <person name="de Vries M."/>
            <person name="Cruz L.M."/>
            <person name="Souza E.M."/>
        </authorList>
    </citation>
    <scope>NUCLEOTIDE SEQUENCE [LARGE SCALE GENOMIC DNA]</scope>
    <source>
        <strain evidence="3 4">CBS 131958</strain>
    </source>
</reference>
<evidence type="ECO:0000256" key="1">
    <source>
        <dbReference type="SAM" id="MobiDB-lite"/>
    </source>
</evidence>
<evidence type="ECO:0000256" key="2">
    <source>
        <dbReference type="SAM" id="Phobius"/>
    </source>
</evidence>